<keyword evidence="1" id="KW-0732">Signal</keyword>
<dbReference type="Gene3D" id="3.50.70.10">
    <property type="match status" value="1"/>
</dbReference>
<dbReference type="STRING" id="91360.SAMN05660330_00635"/>
<protein>
    <submittedName>
        <fullName evidence="3">Chalcone isomerase-like</fullName>
    </submittedName>
</protein>
<dbReference type="InterPro" id="IPR016087">
    <property type="entry name" value="Chalcone_isomerase"/>
</dbReference>
<dbReference type="GO" id="GO:0016872">
    <property type="term" value="F:intramolecular lyase activity"/>
    <property type="evidence" value="ECO:0007669"/>
    <property type="project" value="InterPro"/>
</dbReference>
<reference evidence="3 4" key="1">
    <citation type="submission" date="2016-10" db="EMBL/GenBank/DDBJ databases">
        <authorList>
            <person name="de Groot N.N."/>
        </authorList>
    </citation>
    <scope>NUCLEOTIDE SEQUENCE [LARGE SCALE GENOMIC DNA]</scope>
    <source>
        <strain evidence="3 4">DSM 12130</strain>
    </source>
</reference>
<name>A0A1H0L1L0_9BACT</name>
<dbReference type="AlphaFoldDB" id="A0A1H0L1L0"/>
<dbReference type="Proteomes" id="UP000199073">
    <property type="component" value="Unassembled WGS sequence"/>
</dbReference>
<feature type="chain" id="PRO_5011592434" evidence="1">
    <location>
        <begin position="19"/>
        <end position="189"/>
    </location>
</feature>
<feature type="domain" description="Chalcone isomerase" evidence="2">
    <location>
        <begin position="18"/>
        <end position="184"/>
    </location>
</feature>
<dbReference type="InterPro" id="IPR036298">
    <property type="entry name" value="Chalcone_isomerase_sf"/>
</dbReference>
<feature type="signal peptide" evidence="1">
    <location>
        <begin position="1"/>
        <end position="18"/>
    </location>
</feature>
<accession>A0A1H0L1L0</accession>
<dbReference type="EMBL" id="FNJI01000004">
    <property type="protein sequence ID" value="SDO62109.1"/>
    <property type="molecule type" value="Genomic_DNA"/>
</dbReference>
<sequence>MRYLIVFALLLGCLPAQAKEISGVQVQETVRTPAGRELRLNGAGIRAKFVFDIYIAALYLGKQTAAAEEVLTDPGPKRVVMHFLHKHVAAEKLVAAWNEGFAANNSTETLDSLKADIAAFNGFFTDVNRGDRVILDFDPTKGTSVTIAGQKKGTIANREFYPALLKIWLGDKPVTEKLKKQLLGRENHT</sequence>
<gene>
    <name evidence="3" type="ORF">SAMN05660330_00635</name>
</gene>
<evidence type="ECO:0000313" key="3">
    <source>
        <dbReference type="EMBL" id="SDO62109.1"/>
    </source>
</evidence>
<dbReference type="OrthoDB" id="9795336at2"/>
<proteinExistence type="predicted"/>
<organism evidence="3 4">
    <name type="scientific">Desulforhopalus singaporensis</name>
    <dbReference type="NCBI Taxonomy" id="91360"/>
    <lineage>
        <taxon>Bacteria</taxon>
        <taxon>Pseudomonadati</taxon>
        <taxon>Thermodesulfobacteriota</taxon>
        <taxon>Desulfobulbia</taxon>
        <taxon>Desulfobulbales</taxon>
        <taxon>Desulfocapsaceae</taxon>
        <taxon>Desulforhopalus</taxon>
    </lineage>
</organism>
<dbReference type="SUPFAM" id="SSF54626">
    <property type="entry name" value="Chalcone isomerase"/>
    <property type="match status" value="1"/>
</dbReference>
<dbReference type="RefSeq" id="WP_092219717.1">
    <property type="nucleotide sequence ID" value="NZ_FNJI01000004.1"/>
</dbReference>
<keyword evidence="4" id="KW-1185">Reference proteome</keyword>
<evidence type="ECO:0000313" key="4">
    <source>
        <dbReference type="Proteomes" id="UP000199073"/>
    </source>
</evidence>
<evidence type="ECO:0000259" key="2">
    <source>
        <dbReference type="Pfam" id="PF16036"/>
    </source>
</evidence>
<dbReference type="Pfam" id="PF16036">
    <property type="entry name" value="Chalcone_3"/>
    <property type="match status" value="1"/>
</dbReference>
<keyword evidence="3" id="KW-0413">Isomerase</keyword>
<evidence type="ECO:0000256" key="1">
    <source>
        <dbReference type="SAM" id="SignalP"/>
    </source>
</evidence>
<dbReference type="InterPro" id="IPR016088">
    <property type="entry name" value="Chalcone_isomerase_3-sand"/>
</dbReference>